<feature type="region of interest" description="Disordered" evidence="1">
    <location>
        <begin position="112"/>
        <end position="143"/>
    </location>
</feature>
<dbReference type="SUPFAM" id="SSF46689">
    <property type="entry name" value="Homeodomain-like"/>
    <property type="match status" value="1"/>
</dbReference>
<dbReference type="AlphaFoldDB" id="A0A8J3J0Z5"/>
<protein>
    <recommendedName>
        <fullName evidence="2">Insertion element IS150 protein InsJ-like helix-turn-helix domain-containing protein</fullName>
    </recommendedName>
</protein>
<sequence>MKAYSIDMRERVLQAVEKGYPREEIIKLFGISRSTIKRYLKQWHETGNVDRRPIPGRPSKKFAPLQAGLTAQLQAHPDVTLERHCQLWEQEHGQRVSTTTMGRAIRRMGWTRKKRRWVPPNETKRREVLGENSSSSSTPANWS</sequence>
<proteinExistence type="predicted"/>
<dbReference type="Gene3D" id="1.10.10.10">
    <property type="entry name" value="Winged helix-like DNA-binding domain superfamily/Winged helix DNA-binding domain"/>
    <property type="match status" value="1"/>
</dbReference>
<evidence type="ECO:0000313" key="4">
    <source>
        <dbReference type="Proteomes" id="UP000597444"/>
    </source>
</evidence>
<name>A0A8J3J0Z5_9CHLR</name>
<evidence type="ECO:0000259" key="2">
    <source>
        <dbReference type="Pfam" id="PF13518"/>
    </source>
</evidence>
<feature type="domain" description="Insertion element IS150 protein InsJ-like helix-turn-helix" evidence="2">
    <location>
        <begin position="8"/>
        <end position="58"/>
    </location>
</feature>
<dbReference type="InterPro" id="IPR036388">
    <property type="entry name" value="WH-like_DNA-bd_sf"/>
</dbReference>
<gene>
    <name evidence="3" type="ORF">KSF_088740</name>
</gene>
<accession>A0A8J3J0Z5</accession>
<dbReference type="RefSeq" id="WP_236065206.1">
    <property type="nucleotide sequence ID" value="NZ_BNJK01000002.1"/>
</dbReference>
<reference evidence="3" key="1">
    <citation type="submission" date="2020-10" db="EMBL/GenBank/DDBJ databases">
        <title>Taxonomic study of unclassified bacteria belonging to the class Ktedonobacteria.</title>
        <authorList>
            <person name="Yabe S."/>
            <person name="Wang C.M."/>
            <person name="Zheng Y."/>
            <person name="Sakai Y."/>
            <person name="Cavaletti L."/>
            <person name="Monciardini P."/>
            <person name="Donadio S."/>
        </authorList>
    </citation>
    <scope>NUCLEOTIDE SEQUENCE</scope>
    <source>
        <strain evidence="3">ID150040</strain>
    </source>
</reference>
<dbReference type="InterPro" id="IPR009057">
    <property type="entry name" value="Homeodomain-like_sf"/>
</dbReference>
<dbReference type="EMBL" id="BNJK01000002">
    <property type="protein sequence ID" value="GHO98826.1"/>
    <property type="molecule type" value="Genomic_DNA"/>
</dbReference>
<comment type="caution">
    <text evidence="3">The sequence shown here is derived from an EMBL/GenBank/DDBJ whole genome shotgun (WGS) entry which is preliminary data.</text>
</comment>
<dbReference type="Pfam" id="PF13518">
    <property type="entry name" value="HTH_28"/>
    <property type="match status" value="1"/>
</dbReference>
<dbReference type="InterPro" id="IPR055247">
    <property type="entry name" value="InsJ-like_HTH"/>
</dbReference>
<dbReference type="Proteomes" id="UP000597444">
    <property type="component" value="Unassembled WGS sequence"/>
</dbReference>
<organism evidence="3 4">
    <name type="scientific">Reticulibacter mediterranei</name>
    <dbReference type="NCBI Taxonomy" id="2778369"/>
    <lineage>
        <taxon>Bacteria</taxon>
        <taxon>Bacillati</taxon>
        <taxon>Chloroflexota</taxon>
        <taxon>Ktedonobacteria</taxon>
        <taxon>Ktedonobacterales</taxon>
        <taxon>Reticulibacteraceae</taxon>
        <taxon>Reticulibacter</taxon>
    </lineage>
</organism>
<evidence type="ECO:0000313" key="3">
    <source>
        <dbReference type="EMBL" id="GHO98826.1"/>
    </source>
</evidence>
<keyword evidence="4" id="KW-1185">Reference proteome</keyword>
<evidence type="ECO:0000256" key="1">
    <source>
        <dbReference type="SAM" id="MobiDB-lite"/>
    </source>
</evidence>